<feature type="compositionally biased region" description="Polar residues" evidence="1">
    <location>
        <begin position="151"/>
        <end position="160"/>
    </location>
</feature>
<dbReference type="RefSeq" id="WP_005266108.1">
    <property type="nucleotide sequence ID" value="NZ_ANPE02000010.1"/>
</dbReference>
<feature type="region of interest" description="Disordered" evidence="1">
    <location>
        <begin position="1"/>
        <end position="43"/>
    </location>
</feature>
<feature type="non-terminal residue" evidence="3">
    <location>
        <position position="1"/>
    </location>
</feature>
<dbReference type="InterPro" id="IPR002711">
    <property type="entry name" value="HNH"/>
</dbReference>
<dbReference type="GO" id="GO:0003676">
    <property type="term" value="F:nucleic acid binding"/>
    <property type="evidence" value="ECO:0007669"/>
    <property type="project" value="InterPro"/>
</dbReference>
<dbReference type="InterPro" id="IPR003615">
    <property type="entry name" value="HNH_nuc"/>
</dbReference>
<dbReference type="EMBL" id="ANPE02000010">
    <property type="protein sequence ID" value="EMY36226.1"/>
    <property type="molecule type" value="Genomic_DNA"/>
</dbReference>
<dbReference type="Proteomes" id="UP000010729">
    <property type="component" value="Unassembled WGS sequence"/>
</dbReference>
<dbReference type="Gene3D" id="1.10.30.50">
    <property type="match status" value="1"/>
</dbReference>
<comment type="caution">
    <text evidence="3">The sequence shown here is derived from an EMBL/GenBank/DDBJ whole genome shotgun (WGS) entry which is preliminary data.</text>
</comment>
<evidence type="ECO:0000259" key="2">
    <source>
        <dbReference type="SMART" id="SM00507"/>
    </source>
</evidence>
<dbReference type="SMART" id="SM00507">
    <property type="entry name" value="HNHc"/>
    <property type="match status" value="1"/>
</dbReference>
<sequence length="219" mass="23482">GAPGTGSAAPPLAMQDTDPPGPLISPAPEKPPAASQEANRPDLPETDFKVWVRRLFTAPGTGQLVGMDSRARLMPAGLRRFIQARDAICRTPWCDAPIRHFDHIIAFNDGGDTSAANGEGYCENCNLTKEANGWQAREIPAGRHTVEITTPTGHTYTSTAPALPGTPPGQSATSTTPCSPVSDRASSRVKQARRNRPSPSDAALARTIKRRKRLLMNRQ</sequence>
<evidence type="ECO:0000313" key="4">
    <source>
        <dbReference type="Proteomes" id="UP000010729"/>
    </source>
</evidence>
<dbReference type="Pfam" id="PF01844">
    <property type="entry name" value="HNH"/>
    <property type="match status" value="1"/>
</dbReference>
<keyword evidence="4" id="KW-1185">Reference proteome</keyword>
<dbReference type="AlphaFoldDB" id="N1V0P3"/>
<gene>
    <name evidence="3" type="ORF">D477_000250</name>
</gene>
<evidence type="ECO:0000256" key="1">
    <source>
        <dbReference type="SAM" id="MobiDB-lite"/>
    </source>
</evidence>
<feature type="compositionally biased region" description="Pro residues" evidence="1">
    <location>
        <begin position="19"/>
        <end position="31"/>
    </location>
</feature>
<dbReference type="GO" id="GO:0008270">
    <property type="term" value="F:zinc ion binding"/>
    <property type="evidence" value="ECO:0007669"/>
    <property type="project" value="InterPro"/>
</dbReference>
<feature type="domain" description="HNH nuclease" evidence="2">
    <location>
        <begin position="77"/>
        <end position="127"/>
    </location>
</feature>
<organism evidence="3 4">
    <name type="scientific">Arthrobacter crystallopoietes BAB-32</name>
    <dbReference type="NCBI Taxonomy" id="1246476"/>
    <lineage>
        <taxon>Bacteria</taxon>
        <taxon>Bacillati</taxon>
        <taxon>Actinomycetota</taxon>
        <taxon>Actinomycetes</taxon>
        <taxon>Micrococcales</taxon>
        <taxon>Micrococcaceae</taxon>
        <taxon>Crystallibacter</taxon>
    </lineage>
</organism>
<dbReference type="CDD" id="cd00085">
    <property type="entry name" value="HNHc"/>
    <property type="match status" value="1"/>
</dbReference>
<feature type="compositionally biased region" description="Polar residues" evidence="1">
    <location>
        <begin position="168"/>
        <end position="179"/>
    </location>
</feature>
<proteinExistence type="predicted"/>
<evidence type="ECO:0000313" key="3">
    <source>
        <dbReference type="EMBL" id="EMY36226.1"/>
    </source>
</evidence>
<name>N1V0P3_9MICC</name>
<reference evidence="3 4" key="1">
    <citation type="journal article" date="2013" name="Genome Announc.">
        <title>Draft Genome Sequence of Arthrobacter crystallopoietes Strain BAB-32, Revealing Genes for Bioremediation.</title>
        <authorList>
            <person name="Joshi M.N."/>
            <person name="Pandit A.S."/>
            <person name="Sharma A."/>
            <person name="Pandya R.V."/>
            <person name="Desai S.M."/>
            <person name="Saxena A.K."/>
            <person name="Bagatharia S.B."/>
        </authorList>
    </citation>
    <scope>NUCLEOTIDE SEQUENCE [LARGE SCALE GENOMIC DNA]</scope>
    <source>
        <strain evidence="3 4">BAB-32</strain>
    </source>
</reference>
<feature type="region of interest" description="Disordered" evidence="1">
    <location>
        <begin position="151"/>
        <end position="204"/>
    </location>
</feature>
<accession>N1V0P3</accession>
<protein>
    <submittedName>
        <fullName evidence="3">HNH nuclease</fullName>
    </submittedName>
</protein>
<dbReference type="GO" id="GO:0004519">
    <property type="term" value="F:endonuclease activity"/>
    <property type="evidence" value="ECO:0007669"/>
    <property type="project" value="InterPro"/>
</dbReference>